<keyword evidence="5" id="KW-1185">Reference proteome</keyword>
<comment type="caution">
    <text evidence="4">The sequence shown here is derived from an EMBL/GenBank/DDBJ whole genome shotgun (WGS) entry which is preliminary data.</text>
</comment>
<gene>
    <name evidence="4" type="ORF">NCCP602_32660</name>
</gene>
<dbReference type="InterPro" id="IPR050922">
    <property type="entry name" value="LytR/CpsA/Psr_CW_biosynth"/>
</dbReference>
<dbReference type="PANTHER" id="PTHR33392:SF6">
    <property type="entry name" value="POLYISOPRENYL-TEICHOIC ACID--PEPTIDOGLYCAN TEICHOIC ACID TRANSFERASE TAGU"/>
    <property type="match status" value="1"/>
</dbReference>
<feature type="compositionally biased region" description="Basic and acidic residues" evidence="2">
    <location>
        <begin position="19"/>
        <end position="33"/>
    </location>
</feature>
<reference evidence="4 5" key="1">
    <citation type="submission" date="2024-01" db="EMBL/GenBank/DDBJ databases">
        <title>Characterization of antibiotic resistant novel bacterial strains and their environmental applications.</title>
        <authorList>
            <person name="Manzoor S."/>
            <person name="Abbas S."/>
            <person name="Arshad M."/>
            <person name="Ahmed I."/>
        </authorList>
    </citation>
    <scope>NUCLEOTIDE SEQUENCE [LARGE SCALE GENOMIC DNA]</scope>
    <source>
        <strain evidence="4 5">NCCP-602</strain>
    </source>
</reference>
<comment type="similarity">
    <text evidence="1">Belongs to the LytR/CpsA/Psr (LCP) family.</text>
</comment>
<feature type="domain" description="Cell envelope-related transcriptional attenuator" evidence="3">
    <location>
        <begin position="129"/>
        <end position="230"/>
    </location>
</feature>
<evidence type="ECO:0000256" key="1">
    <source>
        <dbReference type="ARBA" id="ARBA00006068"/>
    </source>
</evidence>
<feature type="region of interest" description="Disordered" evidence="2">
    <location>
        <begin position="19"/>
        <end position="44"/>
    </location>
</feature>
<dbReference type="PANTHER" id="PTHR33392">
    <property type="entry name" value="POLYISOPRENYL-TEICHOIC ACID--PEPTIDOGLYCAN TEICHOIC ACID TRANSFERASE TAGU"/>
    <property type="match status" value="1"/>
</dbReference>
<dbReference type="Pfam" id="PF03816">
    <property type="entry name" value="LytR_cpsA_psr"/>
    <property type="match status" value="1"/>
</dbReference>
<organism evidence="4 5">
    <name type="scientific">Brevibacterium metallidurans</name>
    <dbReference type="NCBI Taxonomy" id="1482676"/>
    <lineage>
        <taxon>Bacteria</taxon>
        <taxon>Bacillati</taxon>
        <taxon>Actinomycetota</taxon>
        <taxon>Actinomycetes</taxon>
        <taxon>Micrococcales</taxon>
        <taxon>Brevibacteriaceae</taxon>
        <taxon>Brevibacterium</taxon>
    </lineage>
</organism>
<evidence type="ECO:0000256" key="2">
    <source>
        <dbReference type="SAM" id="MobiDB-lite"/>
    </source>
</evidence>
<proteinExistence type="inferred from homology"/>
<dbReference type="InterPro" id="IPR004474">
    <property type="entry name" value="LytR_CpsA_psr"/>
</dbReference>
<dbReference type="EMBL" id="BAAAAF010000021">
    <property type="protein sequence ID" value="GAA0037304.1"/>
    <property type="molecule type" value="Genomic_DNA"/>
</dbReference>
<protein>
    <recommendedName>
        <fullName evidence="3">Cell envelope-related transcriptional attenuator domain-containing protein</fullName>
    </recommendedName>
</protein>
<accession>A0ABN0SSY1</accession>
<name>A0ABN0SSY1_9MICO</name>
<sequence length="329" mass="33712">MVKLKTMASALGSLGDVNRARSQFDDPSRKLAEDQSFPPADIRPAADDARTLALRITTAAGAAATDAPSSDAVPPGTAATGSPSSEAGGATSSLRDLFALIHVPASGDTAGFLVLNPSVEIEAGRSFGSLVDEGGWPVFVAIAEEVLGIRVDHVIELSAEALGNVIDVIGPVAVYGRTAFESGGIAFVEGTNSLDGAAAVTFAAADAVDDAGQTRTRNQRALLRALVQALRQGGLAKDPAKLTAVLGAVAAGVRTDAGLTTIELGKLANVIRQIPQDDVIAVTVPATSQRIDDGTVRVTFDAEALPALRQALAGEDLKEFLRYVASLGY</sequence>
<evidence type="ECO:0000313" key="5">
    <source>
        <dbReference type="Proteomes" id="UP001498238"/>
    </source>
</evidence>
<feature type="compositionally biased region" description="Polar residues" evidence="2">
    <location>
        <begin position="79"/>
        <end position="88"/>
    </location>
</feature>
<dbReference type="RefSeq" id="WP_339393927.1">
    <property type="nucleotide sequence ID" value="NZ_BAAAAF010000021.1"/>
</dbReference>
<evidence type="ECO:0000313" key="4">
    <source>
        <dbReference type="EMBL" id="GAA0037304.1"/>
    </source>
</evidence>
<evidence type="ECO:0000259" key="3">
    <source>
        <dbReference type="Pfam" id="PF03816"/>
    </source>
</evidence>
<dbReference type="Proteomes" id="UP001498238">
    <property type="component" value="Unassembled WGS sequence"/>
</dbReference>
<dbReference type="Gene3D" id="3.40.630.190">
    <property type="entry name" value="LCP protein"/>
    <property type="match status" value="1"/>
</dbReference>
<feature type="region of interest" description="Disordered" evidence="2">
    <location>
        <begin position="64"/>
        <end position="88"/>
    </location>
</feature>